<dbReference type="OrthoDB" id="4951670at2"/>
<organism evidence="2 3">
    <name type="scientific">Algoriphagus aquimarinus</name>
    <dbReference type="NCBI Taxonomy" id="237018"/>
    <lineage>
        <taxon>Bacteria</taxon>
        <taxon>Pseudomonadati</taxon>
        <taxon>Bacteroidota</taxon>
        <taxon>Cytophagia</taxon>
        <taxon>Cytophagales</taxon>
        <taxon>Cyclobacteriaceae</taxon>
        <taxon>Algoriphagus</taxon>
    </lineage>
</organism>
<evidence type="ECO:0000313" key="2">
    <source>
        <dbReference type="EMBL" id="SFB17331.1"/>
    </source>
</evidence>
<dbReference type="InterPro" id="IPR025375">
    <property type="entry name" value="DUF4365"/>
</dbReference>
<name>A0A1I0YVP7_9BACT</name>
<dbReference type="Proteomes" id="UP000198790">
    <property type="component" value="Unassembled WGS sequence"/>
</dbReference>
<dbReference type="EMBL" id="FOKK01000005">
    <property type="protein sequence ID" value="SFB17331.1"/>
    <property type="molecule type" value="Genomic_DNA"/>
</dbReference>
<reference evidence="2 3" key="1">
    <citation type="submission" date="2016-10" db="EMBL/GenBank/DDBJ databases">
        <authorList>
            <person name="de Groot N.N."/>
        </authorList>
    </citation>
    <scope>NUCLEOTIDE SEQUENCE [LARGE SCALE GENOMIC DNA]</scope>
    <source>
        <strain evidence="2 3">DSM 23399</strain>
    </source>
</reference>
<keyword evidence="3" id="KW-1185">Reference proteome</keyword>
<dbReference type="RefSeq" id="WP_092896133.1">
    <property type="nucleotide sequence ID" value="NZ_FOKK01000005.1"/>
</dbReference>
<evidence type="ECO:0000259" key="1">
    <source>
        <dbReference type="Pfam" id="PF14280"/>
    </source>
</evidence>
<dbReference type="Pfam" id="PF14280">
    <property type="entry name" value="DUF4365"/>
    <property type="match status" value="1"/>
</dbReference>
<accession>A0A1I0YVP7</accession>
<proteinExistence type="predicted"/>
<feature type="domain" description="DUF4365" evidence="1">
    <location>
        <begin position="14"/>
        <end position="149"/>
    </location>
</feature>
<dbReference type="AlphaFoldDB" id="A0A1I0YVP7"/>
<dbReference type="STRING" id="237018.SAMN04489723_10586"/>
<gene>
    <name evidence="2" type="ORF">SAMN04489723_10586</name>
</gene>
<sequence length="343" mass="40120">MDLPKSNKSNKIGRKGVTLLTSIIEDQLDWQLRINHQEDDFGIDAYIDIITEDGHLTGKSIAVQIKSGRSYFKQTNEYGWNYSGELKHLNYYLNHQIPVILVIVDTDSKKAYWELCDAQQTDRSSKGWSIVIPFHQELGEKSKVELTKYIGPTIDYVSQLENQWKTNEFLKKIGHILLVVGKEEIENSDYEPLISALKYFTRKKDLMYKYRSKIEIAIHGYDNDDRQLYEIDKPKEWIVNILEHVKGLTFFLANHVNAQFLRLFLYSQIEFEIKGNPKNENGIEKIKVEFESKESVKVLYKLFDDLNEFCDYFKIPTPINKEVSDNITNCYTGGEFLKNKDNQ</sequence>
<evidence type="ECO:0000313" key="3">
    <source>
        <dbReference type="Proteomes" id="UP000198790"/>
    </source>
</evidence>
<protein>
    <recommendedName>
        <fullName evidence="1">DUF4365 domain-containing protein</fullName>
    </recommendedName>
</protein>